<feature type="compositionally biased region" description="Gly residues" evidence="1">
    <location>
        <begin position="308"/>
        <end position="319"/>
    </location>
</feature>
<dbReference type="AlphaFoldDB" id="A0A0G4GBE6"/>
<organism evidence="2">
    <name type="scientific">Chromera velia CCMP2878</name>
    <dbReference type="NCBI Taxonomy" id="1169474"/>
    <lineage>
        <taxon>Eukaryota</taxon>
        <taxon>Sar</taxon>
        <taxon>Alveolata</taxon>
        <taxon>Colpodellida</taxon>
        <taxon>Chromeraceae</taxon>
        <taxon>Chromera</taxon>
    </lineage>
</organism>
<feature type="compositionally biased region" description="Basic and acidic residues" evidence="1">
    <location>
        <begin position="495"/>
        <end position="507"/>
    </location>
</feature>
<feature type="region of interest" description="Disordered" evidence="1">
    <location>
        <begin position="495"/>
        <end position="523"/>
    </location>
</feature>
<name>A0A0G4GBE6_9ALVE</name>
<feature type="compositionally biased region" description="Basic and acidic residues" evidence="1">
    <location>
        <begin position="83"/>
        <end position="110"/>
    </location>
</feature>
<feature type="region of interest" description="Disordered" evidence="1">
    <location>
        <begin position="261"/>
        <end position="366"/>
    </location>
</feature>
<feature type="compositionally biased region" description="Basic and acidic residues" evidence="1">
    <location>
        <begin position="269"/>
        <end position="290"/>
    </location>
</feature>
<feature type="compositionally biased region" description="Acidic residues" evidence="1">
    <location>
        <begin position="194"/>
        <end position="209"/>
    </location>
</feature>
<feature type="region of interest" description="Disordered" evidence="1">
    <location>
        <begin position="194"/>
        <end position="213"/>
    </location>
</feature>
<protein>
    <submittedName>
        <fullName evidence="2">Uncharacterized protein</fullName>
    </submittedName>
</protein>
<dbReference type="EMBL" id="CDMZ01001032">
    <property type="protein sequence ID" value="CEM25992.1"/>
    <property type="molecule type" value="Genomic_DNA"/>
</dbReference>
<gene>
    <name evidence="2" type="ORF">Cvel_21004</name>
</gene>
<reference evidence="2" key="1">
    <citation type="submission" date="2014-11" db="EMBL/GenBank/DDBJ databases">
        <authorList>
            <person name="Otto D Thomas"/>
            <person name="Naeem Raeece"/>
        </authorList>
    </citation>
    <scope>NUCLEOTIDE SEQUENCE</scope>
</reference>
<evidence type="ECO:0000256" key="1">
    <source>
        <dbReference type="SAM" id="MobiDB-lite"/>
    </source>
</evidence>
<feature type="region of interest" description="Disordered" evidence="1">
    <location>
        <begin position="83"/>
        <end position="115"/>
    </location>
</feature>
<proteinExistence type="predicted"/>
<feature type="compositionally biased region" description="Basic and acidic residues" evidence="1">
    <location>
        <begin position="354"/>
        <end position="366"/>
    </location>
</feature>
<dbReference type="VEuPathDB" id="CryptoDB:Cvel_21004"/>
<accession>A0A0G4GBE6</accession>
<evidence type="ECO:0000313" key="2">
    <source>
        <dbReference type="EMBL" id="CEM25992.1"/>
    </source>
</evidence>
<sequence length="546" mass="59794">MTTSSTTNLSDLLSSSVSGTAAGRILQLAGFEAFFQLPVTCRGCLTSLKACEPLVVSSLLSQLVGPSLVLDFPVKALMVHGSPLEKETKMQETEKERELRQKEDEERGNGERNPTSTLWQSLARVVAPLQRLERQMERENLFLPPILKAWVLLESLKKQGRANPFTDDKEETGENVRLAPFARDALRCISVSSMEDEEEMEEEEGDEGMGGEGESLRGLGFVRFFAAERTGEDLTLLGLWLPHACPVKAQGLIHLSSLDTSTAGHMRRDRGGGREAEGLYRPDTEQHKDASLFPLRPSPPCSSRLKRGGGSVSGEGQPEGGRERECLFWTRGGPPPGLPSHSSLSKGRPGESLGGDKEKEGGKERRRGDLSACAVVAWHVWHHVGRLRSANAEEFIFRTAAESCGGGNTSSYLAELRDMWSHAEVARPTVRVPGEQSPRETRGGGLIERDLAPDEEDLFDEEQWASAIRYALTSLGSVRDFEEWKWNEMDFVQDENGKEGGERHCGDAEAETSDGDVSASAGASAARERLGGLRVGMERCRGLCVM</sequence>